<dbReference type="PATRIC" id="fig|795797.18.peg.1328"/>
<protein>
    <submittedName>
        <fullName evidence="1">Uncharacterized protein</fullName>
    </submittedName>
</protein>
<dbReference type="GeneID" id="9419134"/>
<accession>D8JAJ8</accession>
<name>D8JAJ8_HALJB</name>
<dbReference type="HOGENOM" id="CLU_2550111_0_0_2"/>
<dbReference type="STRING" id="795797.HacjB3_06655"/>
<dbReference type="EMBL" id="CP002062">
    <property type="protein sequence ID" value="ADJ14720.1"/>
    <property type="molecule type" value="Genomic_DNA"/>
</dbReference>
<proteinExistence type="predicted"/>
<gene>
    <name evidence="1" type="ordered locus">HacjB3_06655</name>
    <name evidence="2" type="ORF">C497_05057</name>
</gene>
<dbReference type="RefSeq" id="WP_008414976.1">
    <property type="nucleotide sequence ID" value="NC_014297.1"/>
</dbReference>
<dbReference type="Proteomes" id="UP000011645">
    <property type="component" value="Unassembled WGS sequence"/>
</dbReference>
<keyword evidence="4" id="KW-1185">Reference proteome</keyword>
<dbReference type="EMBL" id="AOHV01000014">
    <property type="protein sequence ID" value="ELY39516.1"/>
    <property type="molecule type" value="Genomic_DNA"/>
</dbReference>
<dbReference type="OrthoDB" id="380914at2157"/>
<dbReference type="Proteomes" id="UP000000390">
    <property type="component" value="Chromosome"/>
</dbReference>
<evidence type="ECO:0000313" key="4">
    <source>
        <dbReference type="Proteomes" id="UP000011645"/>
    </source>
</evidence>
<dbReference type="AlphaFoldDB" id="D8JAJ8"/>
<reference evidence="2 4" key="2">
    <citation type="journal article" date="2014" name="PLoS Genet.">
        <title>Phylogenetically driven sequencing of extremely halophilic archaea reveals strategies for static and dynamic osmo-response.</title>
        <authorList>
            <person name="Becker E.A."/>
            <person name="Seitzer P.M."/>
            <person name="Tritt A."/>
            <person name="Larsen D."/>
            <person name="Krusor M."/>
            <person name="Yao A.I."/>
            <person name="Wu D."/>
            <person name="Madern D."/>
            <person name="Eisen J.A."/>
            <person name="Darling A.E."/>
            <person name="Facciotti M.T."/>
        </authorList>
    </citation>
    <scope>NUCLEOTIDE SEQUENCE [LARGE SCALE GENOMIC DNA]</scope>
    <source>
        <strain evidence="2">B3</strain>
        <strain evidence="4">DSM 18796 / CECT 7217 / JCM 14584 / KCTC 4019 / B3</strain>
    </source>
</reference>
<reference evidence="1 3" key="1">
    <citation type="journal article" date="2010" name="J. Bacteriol.">
        <title>Complete genome sequence of Halalkalicoccus jeotgali B3(T), an extremely halophilic archaeon.</title>
        <authorList>
            <person name="Roh S.W."/>
            <person name="Nam Y.D."/>
            <person name="Nam S.H."/>
            <person name="Choi S.H."/>
            <person name="Park H.S."/>
            <person name="Bae J.W."/>
        </authorList>
    </citation>
    <scope>NUCLEOTIDE SEQUENCE [LARGE SCALE GENOMIC DNA]</scope>
    <source>
        <strain evidence="1">B3</strain>
        <strain evidence="3">DSM 18796 / CECT 7217 / JCM 14584 / KCTC 4019 / B3</strain>
    </source>
</reference>
<evidence type="ECO:0000313" key="3">
    <source>
        <dbReference type="Proteomes" id="UP000000390"/>
    </source>
</evidence>
<organism evidence="1 3">
    <name type="scientific">Halalkalicoccus jeotgali (strain DSM 18796 / CECT 7217 / JCM 14584 / KCTC 4019 / B3)</name>
    <dbReference type="NCBI Taxonomy" id="795797"/>
    <lineage>
        <taxon>Archaea</taxon>
        <taxon>Methanobacteriati</taxon>
        <taxon>Methanobacteriota</taxon>
        <taxon>Stenosarchaea group</taxon>
        <taxon>Halobacteria</taxon>
        <taxon>Halobacteriales</taxon>
        <taxon>Halococcaceae</taxon>
        <taxon>Halalkalicoccus</taxon>
    </lineage>
</organism>
<evidence type="ECO:0000313" key="1">
    <source>
        <dbReference type="EMBL" id="ADJ14720.1"/>
    </source>
</evidence>
<dbReference type="KEGG" id="hje:HacjB3_06655"/>
<evidence type="ECO:0000313" key="2">
    <source>
        <dbReference type="EMBL" id="ELY39516.1"/>
    </source>
</evidence>
<sequence>MVRLDTATVGGGFVLAGLTHLLAPRPLLAVARRAYRQVLAAEFDGDERTERRVRAVGLVLLAIGTVVAPARRSISIVLEKSR</sequence>